<accession>A0A6C0AJ51</accession>
<reference evidence="2" key="1">
    <citation type="journal article" date="2020" name="Nature">
        <title>Giant virus diversity and host interactions through global metagenomics.</title>
        <authorList>
            <person name="Schulz F."/>
            <person name="Roux S."/>
            <person name="Paez-Espino D."/>
            <person name="Jungbluth S."/>
            <person name="Walsh D.A."/>
            <person name="Denef V.J."/>
            <person name="McMahon K.D."/>
            <person name="Konstantinidis K.T."/>
            <person name="Eloe-Fadrosh E.A."/>
            <person name="Kyrpides N.C."/>
            <person name="Woyke T."/>
        </authorList>
    </citation>
    <scope>NUCLEOTIDE SEQUENCE</scope>
    <source>
        <strain evidence="2">GVMAG-S-1035375-24</strain>
    </source>
</reference>
<feature type="region of interest" description="Disordered" evidence="1">
    <location>
        <begin position="108"/>
        <end position="131"/>
    </location>
</feature>
<sequence>MQSTINLAIKNAFAQLSLPDELRDQTIAYLWRPMTPPVAASTLNIEKLNRQQAQRLEQMMPDEDERQLHKRFLAHVNRMPTEHFKTLSLFEHMEDFVNPKPSNAAAAAVASSGETTPVPRSPSQLPVPEEDEDEDLVEISYHLRNYDVGIKTHRVYELRKGVHVFVGILGLNEFSDMIMPELD</sequence>
<dbReference type="EMBL" id="MN740664">
    <property type="protein sequence ID" value="QHS79847.1"/>
    <property type="molecule type" value="Genomic_DNA"/>
</dbReference>
<name>A0A6C0AJ51_9ZZZZ</name>
<evidence type="ECO:0000313" key="2">
    <source>
        <dbReference type="EMBL" id="QHS79847.1"/>
    </source>
</evidence>
<proteinExistence type="predicted"/>
<dbReference type="AlphaFoldDB" id="A0A6C0AJ51"/>
<evidence type="ECO:0000256" key="1">
    <source>
        <dbReference type="SAM" id="MobiDB-lite"/>
    </source>
</evidence>
<organism evidence="2">
    <name type="scientific">viral metagenome</name>
    <dbReference type="NCBI Taxonomy" id="1070528"/>
    <lineage>
        <taxon>unclassified sequences</taxon>
        <taxon>metagenomes</taxon>
        <taxon>organismal metagenomes</taxon>
    </lineage>
</organism>
<protein>
    <submittedName>
        <fullName evidence="2">Uncharacterized protein</fullName>
    </submittedName>
</protein>